<dbReference type="AlphaFoldDB" id="A0AAW0BQB7"/>
<feature type="region of interest" description="Disordered" evidence="1">
    <location>
        <begin position="381"/>
        <end position="407"/>
    </location>
</feature>
<proteinExistence type="predicted"/>
<feature type="region of interest" description="Disordered" evidence="1">
    <location>
        <begin position="154"/>
        <end position="180"/>
    </location>
</feature>
<organism evidence="2 3">
    <name type="scientific">Favolaschia claudopus</name>
    <dbReference type="NCBI Taxonomy" id="2862362"/>
    <lineage>
        <taxon>Eukaryota</taxon>
        <taxon>Fungi</taxon>
        <taxon>Dikarya</taxon>
        <taxon>Basidiomycota</taxon>
        <taxon>Agaricomycotina</taxon>
        <taxon>Agaricomycetes</taxon>
        <taxon>Agaricomycetidae</taxon>
        <taxon>Agaricales</taxon>
        <taxon>Marasmiineae</taxon>
        <taxon>Mycenaceae</taxon>
        <taxon>Favolaschia</taxon>
    </lineage>
</organism>
<evidence type="ECO:0000256" key="1">
    <source>
        <dbReference type="SAM" id="MobiDB-lite"/>
    </source>
</evidence>
<dbReference type="EMBL" id="JAWWNJ010000028">
    <property type="protein sequence ID" value="KAK7028722.1"/>
    <property type="molecule type" value="Genomic_DNA"/>
</dbReference>
<keyword evidence="3" id="KW-1185">Reference proteome</keyword>
<evidence type="ECO:0000313" key="3">
    <source>
        <dbReference type="Proteomes" id="UP001362999"/>
    </source>
</evidence>
<accession>A0AAW0BQB7</accession>
<name>A0AAW0BQB7_9AGAR</name>
<protein>
    <submittedName>
        <fullName evidence="2">Uncharacterized protein</fullName>
    </submittedName>
</protein>
<feature type="region of interest" description="Disordered" evidence="1">
    <location>
        <begin position="25"/>
        <end position="50"/>
    </location>
</feature>
<comment type="caution">
    <text evidence="2">The sequence shown here is derived from an EMBL/GenBank/DDBJ whole genome shotgun (WGS) entry which is preliminary data.</text>
</comment>
<gene>
    <name evidence="2" type="ORF">R3P38DRAFT_3190344</name>
</gene>
<dbReference type="Proteomes" id="UP001362999">
    <property type="component" value="Unassembled WGS sequence"/>
</dbReference>
<feature type="compositionally biased region" description="Low complexity" evidence="1">
    <location>
        <begin position="157"/>
        <end position="175"/>
    </location>
</feature>
<evidence type="ECO:0000313" key="2">
    <source>
        <dbReference type="EMBL" id="KAK7028722.1"/>
    </source>
</evidence>
<sequence length="450" mass="47443">MLSKLEATSSALSFGAQSTATLGASPHAVSDVSHPRKKADNESPLHPTSPPSLADRLIECTFQTLGIAAAIIFGVRSIKAYECSIAANQLAAQANTLATQASELAYTANQLTLLSFCASNSDPRFNPTCEGVLEFMAAQGGRLDEIAAEAGIKAGLSSPSDPTSSSSAASPSSTPIPEFSTAFPTSLPSSSVHLSLSTSPPSPSFSFTPSSSLSPPASLPLSPPVTTHTTDSQLPTSSISVHLSSMSFIPSTPLSSTQSSLLSPPFSPIFEFSPLLIGIWRITNDNSKRHAFNEVFIRICIPNSKQQREHPLTIYPYQLSSFQIFPASIRIHGGTASVHIHDPIVLSLSLAIIVMVISSFPALLTDPSTRDTAFLARTIVRRNPPPTPPDPSISTPGMPVTSPHGHGRLEADTGSLTSGIWGMSVQDYACQSSFCLNISLLPFPLELLHA</sequence>
<reference evidence="2 3" key="1">
    <citation type="journal article" date="2024" name="J Genomics">
        <title>Draft genome sequencing and assembly of Favolaschia claudopus CIRM-BRFM 2984 isolated from oak limbs.</title>
        <authorList>
            <person name="Navarro D."/>
            <person name="Drula E."/>
            <person name="Chaduli D."/>
            <person name="Cazenave R."/>
            <person name="Ahrendt S."/>
            <person name="Wang J."/>
            <person name="Lipzen A."/>
            <person name="Daum C."/>
            <person name="Barry K."/>
            <person name="Grigoriev I.V."/>
            <person name="Favel A."/>
            <person name="Rosso M.N."/>
            <person name="Martin F."/>
        </authorList>
    </citation>
    <scope>NUCLEOTIDE SEQUENCE [LARGE SCALE GENOMIC DNA]</scope>
    <source>
        <strain evidence="2 3">CIRM-BRFM 2984</strain>
    </source>
</reference>